<name>A0AAV4D1M2_9GAST</name>
<dbReference type="Proteomes" id="UP000735302">
    <property type="component" value="Unassembled WGS sequence"/>
</dbReference>
<gene>
    <name evidence="1" type="ORF">PoB_006442500</name>
</gene>
<comment type="caution">
    <text evidence="1">The sequence shown here is derived from an EMBL/GenBank/DDBJ whole genome shotgun (WGS) entry which is preliminary data.</text>
</comment>
<evidence type="ECO:0000313" key="1">
    <source>
        <dbReference type="EMBL" id="GFO37920.1"/>
    </source>
</evidence>
<keyword evidence="2" id="KW-1185">Reference proteome</keyword>
<protein>
    <submittedName>
        <fullName evidence="1">Uncharacterized protein</fullName>
    </submittedName>
</protein>
<reference evidence="1 2" key="1">
    <citation type="journal article" date="2021" name="Elife">
        <title>Chloroplast acquisition without the gene transfer in kleptoplastic sea slugs, Plakobranchus ocellatus.</title>
        <authorList>
            <person name="Maeda T."/>
            <person name="Takahashi S."/>
            <person name="Yoshida T."/>
            <person name="Shimamura S."/>
            <person name="Takaki Y."/>
            <person name="Nagai Y."/>
            <person name="Toyoda A."/>
            <person name="Suzuki Y."/>
            <person name="Arimoto A."/>
            <person name="Ishii H."/>
            <person name="Satoh N."/>
            <person name="Nishiyama T."/>
            <person name="Hasebe M."/>
            <person name="Maruyama T."/>
            <person name="Minagawa J."/>
            <person name="Obokata J."/>
            <person name="Shigenobu S."/>
        </authorList>
    </citation>
    <scope>NUCLEOTIDE SEQUENCE [LARGE SCALE GENOMIC DNA]</scope>
</reference>
<proteinExistence type="predicted"/>
<organism evidence="1 2">
    <name type="scientific">Plakobranchus ocellatus</name>
    <dbReference type="NCBI Taxonomy" id="259542"/>
    <lineage>
        <taxon>Eukaryota</taxon>
        <taxon>Metazoa</taxon>
        <taxon>Spiralia</taxon>
        <taxon>Lophotrochozoa</taxon>
        <taxon>Mollusca</taxon>
        <taxon>Gastropoda</taxon>
        <taxon>Heterobranchia</taxon>
        <taxon>Euthyneura</taxon>
        <taxon>Panpulmonata</taxon>
        <taxon>Sacoglossa</taxon>
        <taxon>Placobranchoidea</taxon>
        <taxon>Plakobranchidae</taxon>
        <taxon>Plakobranchus</taxon>
    </lineage>
</organism>
<accession>A0AAV4D1M2</accession>
<evidence type="ECO:0000313" key="2">
    <source>
        <dbReference type="Proteomes" id="UP000735302"/>
    </source>
</evidence>
<dbReference type="AlphaFoldDB" id="A0AAV4D1M2"/>
<dbReference type="EMBL" id="BLXT01007308">
    <property type="protein sequence ID" value="GFO37920.1"/>
    <property type="molecule type" value="Genomic_DNA"/>
</dbReference>
<sequence>MTCTASSLRKLLCGAMSRHEAIGVTFNPACRGEQGSHAARPLYDQPRLSVVPVESVERDQFGKQGIKLIPVYSRASPTAAIKSGWETLEGSLVSPS</sequence>